<sequence length="227" mass="25049">MSKQSLLKPVLACAFTAVLTACTHSTSTHAAEQSIHFEPVSEAHGIQLSGVFNAPDEWRLHLATPLLQASQAATENNPPGNHNEYWVRINDTSERLPVAVSDISKGPMHFSVDVSHSQLPIQQLTLYRNDRQLQVINNDQPLPATGQWLPMVELASEDGEQGQLCVTWPDQLFAQAALLTVSDQGRLQLQQQSTSSPVCIDATDESHAQLRVNLRNPMFAVQLKTNR</sequence>
<accession>A0A432WD84</accession>
<keyword evidence="1" id="KW-0732">Signal</keyword>
<gene>
    <name evidence="2" type="ORF">CWE14_13375</name>
</gene>
<reference evidence="2 3" key="1">
    <citation type="journal article" date="2011" name="Front. Microbiol.">
        <title>Genomic signatures of strain selection and enhancement in Bacillus atrophaeus var. globigii, a historical biowarfare simulant.</title>
        <authorList>
            <person name="Gibbons H.S."/>
            <person name="Broomall S.M."/>
            <person name="McNew L.A."/>
            <person name="Daligault H."/>
            <person name="Chapman C."/>
            <person name="Bruce D."/>
            <person name="Karavis M."/>
            <person name="Krepps M."/>
            <person name="McGregor P.A."/>
            <person name="Hong C."/>
            <person name="Park K.H."/>
            <person name="Akmal A."/>
            <person name="Feldman A."/>
            <person name="Lin J.S."/>
            <person name="Chang W.E."/>
            <person name="Higgs B.W."/>
            <person name="Demirev P."/>
            <person name="Lindquist J."/>
            <person name="Liem A."/>
            <person name="Fochler E."/>
            <person name="Read T.D."/>
            <person name="Tapia R."/>
            <person name="Johnson S."/>
            <person name="Bishop-Lilly K.A."/>
            <person name="Detter C."/>
            <person name="Han C."/>
            <person name="Sozhamannan S."/>
            <person name="Rosenzweig C.N."/>
            <person name="Skowronski E.W."/>
        </authorList>
    </citation>
    <scope>NUCLEOTIDE SEQUENCE [LARGE SCALE GENOMIC DNA]</scope>
    <source>
        <strain evidence="2 3">Y4G10-17</strain>
    </source>
</reference>
<keyword evidence="3" id="KW-1185">Reference proteome</keyword>
<feature type="chain" id="PRO_5019329387" evidence="1">
    <location>
        <begin position="31"/>
        <end position="227"/>
    </location>
</feature>
<dbReference type="RefSeq" id="WP_126799834.1">
    <property type="nucleotide sequence ID" value="NZ_PIPO01000006.1"/>
</dbReference>
<evidence type="ECO:0000313" key="2">
    <source>
        <dbReference type="EMBL" id="RUO30353.1"/>
    </source>
</evidence>
<feature type="signal peptide" evidence="1">
    <location>
        <begin position="1"/>
        <end position="30"/>
    </location>
</feature>
<proteinExistence type="predicted"/>
<dbReference type="PROSITE" id="PS51257">
    <property type="entry name" value="PROKAR_LIPOPROTEIN"/>
    <property type="match status" value="1"/>
</dbReference>
<dbReference type="Proteomes" id="UP000287823">
    <property type="component" value="Unassembled WGS sequence"/>
</dbReference>
<evidence type="ECO:0000256" key="1">
    <source>
        <dbReference type="SAM" id="SignalP"/>
    </source>
</evidence>
<protein>
    <submittedName>
        <fullName evidence="2">Uncharacterized protein</fullName>
    </submittedName>
</protein>
<comment type="caution">
    <text evidence="2">The sequence shown here is derived from an EMBL/GenBank/DDBJ whole genome shotgun (WGS) entry which is preliminary data.</text>
</comment>
<evidence type="ECO:0000313" key="3">
    <source>
        <dbReference type="Proteomes" id="UP000287823"/>
    </source>
</evidence>
<dbReference type="AlphaFoldDB" id="A0A432WD84"/>
<name>A0A432WD84_9GAMM</name>
<dbReference type="EMBL" id="PIPO01000006">
    <property type="protein sequence ID" value="RUO30353.1"/>
    <property type="molecule type" value="Genomic_DNA"/>
</dbReference>
<organism evidence="2 3">
    <name type="scientific">Aliidiomarina soli</name>
    <dbReference type="NCBI Taxonomy" id="1928574"/>
    <lineage>
        <taxon>Bacteria</taxon>
        <taxon>Pseudomonadati</taxon>
        <taxon>Pseudomonadota</taxon>
        <taxon>Gammaproteobacteria</taxon>
        <taxon>Alteromonadales</taxon>
        <taxon>Idiomarinaceae</taxon>
        <taxon>Aliidiomarina</taxon>
    </lineage>
</organism>